<sequence length="291" mass="31631">RGERRQRRTLRRRGAGRRERHAGRRESGRESARGLWSCLLDITAPASGLGNGTSGRASCGLRDRLCLARNLPGERRDAGDAHGVGFERASCAKGTCMRAGAGHESPACSAQRDAPSVRRAPGADGCDARGARRACSSRRRAESEPHGTRPLGREARAYGGRRADSARAYAPVLVRGLPCAFASALRAELEFDVAGVAQRKLFRGRRASSVTRQGRRKRCSAARDGVRRGKGGARRGGGDVRRRTQVGKAARVVPWGSARRWTWVRRVLRWTGGHHAPCSFARAREGRLEAI</sequence>
<feature type="compositionally biased region" description="Basic residues" evidence="1">
    <location>
        <begin position="1"/>
        <end position="23"/>
    </location>
</feature>
<accession>A0AAD6XUS6</accession>
<dbReference type="AlphaFoldDB" id="A0AAD6XUS6"/>
<feature type="region of interest" description="Disordered" evidence="1">
    <location>
        <begin position="207"/>
        <end position="239"/>
    </location>
</feature>
<evidence type="ECO:0000256" key="1">
    <source>
        <dbReference type="SAM" id="MobiDB-lite"/>
    </source>
</evidence>
<comment type="caution">
    <text evidence="2">The sequence shown here is derived from an EMBL/GenBank/DDBJ whole genome shotgun (WGS) entry which is preliminary data.</text>
</comment>
<feature type="non-terminal residue" evidence="2">
    <location>
        <position position="291"/>
    </location>
</feature>
<evidence type="ECO:0000313" key="3">
    <source>
        <dbReference type="Proteomes" id="UP001222325"/>
    </source>
</evidence>
<dbReference type="Proteomes" id="UP001222325">
    <property type="component" value="Unassembled WGS sequence"/>
</dbReference>
<gene>
    <name evidence="2" type="ORF">B0H15DRAFT_839926</name>
</gene>
<evidence type="ECO:0000313" key="2">
    <source>
        <dbReference type="EMBL" id="KAJ7089212.1"/>
    </source>
</evidence>
<dbReference type="EMBL" id="JARJCN010000024">
    <property type="protein sequence ID" value="KAJ7089212.1"/>
    <property type="molecule type" value="Genomic_DNA"/>
</dbReference>
<feature type="region of interest" description="Disordered" evidence="1">
    <location>
        <begin position="1"/>
        <end position="28"/>
    </location>
</feature>
<feature type="region of interest" description="Disordered" evidence="1">
    <location>
        <begin position="103"/>
        <end position="160"/>
    </location>
</feature>
<feature type="compositionally biased region" description="Basic and acidic residues" evidence="1">
    <location>
        <begin position="139"/>
        <end position="160"/>
    </location>
</feature>
<name>A0AAD6XUS6_9AGAR</name>
<keyword evidence="3" id="KW-1185">Reference proteome</keyword>
<protein>
    <submittedName>
        <fullName evidence="2">Uncharacterized protein</fullName>
    </submittedName>
</protein>
<proteinExistence type="predicted"/>
<reference evidence="2" key="1">
    <citation type="submission" date="2023-03" db="EMBL/GenBank/DDBJ databases">
        <title>Massive genome expansion in bonnet fungi (Mycena s.s.) driven by repeated elements and novel gene families across ecological guilds.</title>
        <authorList>
            <consortium name="Lawrence Berkeley National Laboratory"/>
            <person name="Harder C.B."/>
            <person name="Miyauchi S."/>
            <person name="Viragh M."/>
            <person name="Kuo A."/>
            <person name="Thoen E."/>
            <person name="Andreopoulos B."/>
            <person name="Lu D."/>
            <person name="Skrede I."/>
            <person name="Drula E."/>
            <person name="Henrissat B."/>
            <person name="Morin E."/>
            <person name="Kohler A."/>
            <person name="Barry K."/>
            <person name="LaButti K."/>
            <person name="Morin E."/>
            <person name="Salamov A."/>
            <person name="Lipzen A."/>
            <person name="Mereny Z."/>
            <person name="Hegedus B."/>
            <person name="Baldrian P."/>
            <person name="Stursova M."/>
            <person name="Weitz H."/>
            <person name="Taylor A."/>
            <person name="Grigoriev I.V."/>
            <person name="Nagy L.G."/>
            <person name="Martin F."/>
            <person name="Kauserud H."/>
        </authorList>
    </citation>
    <scope>NUCLEOTIDE SEQUENCE</scope>
    <source>
        <strain evidence="2">CBHHK173m</strain>
    </source>
</reference>
<organism evidence="2 3">
    <name type="scientific">Mycena belliarum</name>
    <dbReference type="NCBI Taxonomy" id="1033014"/>
    <lineage>
        <taxon>Eukaryota</taxon>
        <taxon>Fungi</taxon>
        <taxon>Dikarya</taxon>
        <taxon>Basidiomycota</taxon>
        <taxon>Agaricomycotina</taxon>
        <taxon>Agaricomycetes</taxon>
        <taxon>Agaricomycetidae</taxon>
        <taxon>Agaricales</taxon>
        <taxon>Marasmiineae</taxon>
        <taxon>Mycenaceae</taxon>
        <taxon>Mycena</taxon>
    </lineage>
</organism>